<dbReference type="InterPro" id="IPR006062">
    <property type="entry name" value="His_biosynth"/>
</dbReference>
<evidence type="ECO:0000256" key="7">
    <source>
        <dbReference type="ARBA" id="ARBA00022490"/>
    </source>
</evidence>
<dbReference type="PANTHER" id="PTHR43090:SF7">
    <property type="entry name" value="1-(5-PHOSPHORIBOSYL)-5-[(5-PHOSPHORIBOSYLAMINO)METHYLIDENEAMINO] IMIDAZOLE-4-CARBOXAMIDE ISOMERASE"/>
    <property type="match status" value="1"/>
</dbReference>
<proteinExistence type="inferred from homology"/>
<evidence type="ECO:0000256" key="12">
    <source>
        <dbReference type="HAMAP-Rule" id="MF_01014"/>
    </source>
</evidence>
<dbReference type="GO" id="GO:0005737">
    <property type="term" value="C:cytoplasm"/>
    <property type="evidence" value="ECO:0007669"/>
    <property type="project" value="UniProtKB-SubCell"/>
</dbReference>
<dbReference type="Proteomes" id="UP000198902">
    <property type="component" value="Unassembled WGS sequence"/>
</dbReference>
<accession>A0A0D6JMK9</accession>
<keyword evidence="8 12" id="KW-0028">Amino-acid biosynthesis</keyword>
<keyword evidence="9 12" id="KW-0368">Histidine biosynthesis</keyword>
<evidence type="ECO:0000256" key="8">
    <source>
        <dbReference type="ARBA" id="ARBA00022605"/>
    </source>
</evidence>
<feature type="active site" description="Proton acceptor" evidence="12">
    <location>
        <position position="12"/>
    </location>
</feature>
<dbReference type="HAMAP" id="MF_01014">
    <property type="entry name" value="HisA"/>
    <property type="match status" value="1"/>
</dbReference>
<evidence type="ECO:0000256" key="2">
    <source>
        <dbReference type="ARBA" id="ARBA00004496"/>
    </source>
</evidence>
<evidence type="ECO:0000256" key="14">
    <source>
        <dbReference type="SAM" id="MobiDB-lite"/>
    </source>
</evidence>
<comment type="subcellular location">
    <subcellularLocation>
        <location evidence="2 12">Cytoplasm</location>
    </subcellularLocation>
</comment>
<evidence type="ECO:0000256" key="10">
    <source>
        <dbReference type="ARBA" id="ARBA00023235"/>
    </source>
</evidence>
<dbReference type="SUPFAM" id="SSF51366">
    <property type="entry name" value="Ribulose-phoshate binding barrel"/>
    <property type="match status" value="1"/>
</dbReference>
<dbReference type="EC" id="5.3.1.16" evidence="5 12"/>
<dbReference type="EMBL" id="CSTE01000001">
    <property type="protein sequence ID" value="CQR49142.1"/>
    <property type="molecule type" value="Genomic_DNA"/>
</dbReference>
<evidence type="ECO:0000256" key="9">
    <source>
        <dbReference type="ARBA" id="ARBA00023102"/>
    </source>
</evidence>
<dbReference type="FunFam" id="3.20.20.70:FF:000009">
    <property type="entry name" value="1-(5-phosphoribosyl)-5-[(5-phosphoribosylamino)methylideneamino] imidazole-4-carboxamide isomerase"/>
    <property type="match status" value="1"/>
</dbReference>
<keyword evidence="10 12" id="KW-0413">Isomerase</keyword>
<feature type="active site" description="Proton donor" evidence="12">
    <location>
        <position position="132"/>
    </location>
</feature>
<protein>
    <recommendedName>
        <fullName evidence="6 12">1-(5-phosphoribosyl)-5-[(5-phosphoribosylamino)methylideneamino] imidazole-4-carboxamide isomerase</fullName>
        <ecNumber evidence="5 12">5.3.1.16</ecNumber>
    </recommendedName>
    <alternativeName>
        <fullName evidence="11 12">Phosphoribosylformimino-5-aminoimidazole carboxamide ribotide isomerase</fullName>
    </alternativeName>
</protein>
<dbReference type="Gene3D" id="3.20.20.70">
    <property type="entry name" value="Aldolase class I"/>
    <property type="match status" value="1"/>
</dbReference>
<dbReference type="GO" id="GO:0000162">
    <property type="term" value="P:L-tryptophan biosynthetic process"/>
    <property type="evidence" value="ECO:0007669"/>
    <property type="project" value="TreeGrafter"/>
</dbReference>
<dbReference type="GO" id="GO:0000105">
    <property type="term" value="P:L-histidine biosynthetic process"/>
    <property type="evidence" value="ECO:0007669"/>
    <property type="project" value="UniProtKB-UniRule"/>
</dbReference>
<dbReference type="PANTHER" id="PTHR43090">
    <property type="entry name" value="1-(5-PHOSPHORIBOSYL)-5-[(5-PHOSPHORIBOSYLAMINO)METHYLIDENEAMINO] IMIDAZOLE-4-CARBOXAMIDE ISOMERASE"/>
    <property type="match status" value="1"/>
</dbReference>
<feature type="compositionally biased region" description="Low complexity" evidence="14">
    <location>
        <begin position="328"/>
        <end position="345"/>
    </location>
</feature>
<sequence length="377" mass="39922">MFPEFEVVPAVDMQDGEVVQLVQGERGTEKTYGDPVEAARRWVDAGAETLHLVDLDGAFEGERKNAPAVDAVLDAVDVPLQLGGGIRTADDARDLLDRGVDRVILGTAAVENPDIVAELADDYPDGVMVSLDAKDGEVVVSGWTEGTGLDPAEAAARYEDLGAAAILFTDVDVEGRLEGVHLETTSAVVDAVDIPVVASGGVASAPRSTRAGSRSKRRWRRSRVAHVPRAQRRSAARRYASRYAPTAATRLSTVPYTPTATNSAPIITVSGREVARNGPARTSMLTVTTSRFGLPVAPRRINRSPPNDSIPAVSGRPLPFQTPPPSTAAPTASVTSATPNATATPDRAVSRSPPTQMVYPTTSAPFRCIPHRTRPKP</sequence>
<dbReference type="InterPro" id="IPR044524">
    <property type="entry name" value="Isoase_HisA-like"/>
</dbReference>
<feature type="region of interest" description="Disordered" evidence="14">
    <location>
        <begin position="297"/>
        <end position="377"/>
    </location>
</feature>
<dbReference type="GO" id="GO:0003949">
    <property type="term" value="F:1-(5-phosphoribosyl)-5-[(5-phosphoribosylamino)methylideneamino]imidazole-4-carboxamide isomerase activity"/>
    <property type="evidence" value="ECO:0007669"/>
    <property type="project" value="UniProtKB-UniRule"/>
</dbReference>
<feature type="compositionally biased region" description="Polar residues" evidence="14">
    <location>
        <begin position="352"/>
        <end position="364"/>
    </location>
</feature>
<evidence type="ECO:0000256" key="5">
    <source>
        <dbReference type="ARBA" id="ARBA00012550"/>
    </source>
</evidence>
<gene>
    <name evidence="12 15" type="primary">hisA</name>
    <name evidence="15" type="ORF">BN996_00598</name>
</gene>
<evidence type="ECO:0000313" key="16">
    <source>
        <dbReference type="Proteomes" id="UP000198902"/>
    </source>
</evidence>
<evidence type="ECO:0000313" key="15">
    <source>
        <dbReference type="EMBL" id="CQR49142.1"/>
    </source>
</evidence>
<dbReference type="Pfam" id="PF00977">
    <property type="entry name" value="His_biosynth"/>
    <property type="match status" value="1"/>
</dbReference>
<dbReference type="CDD" id="cd04732">
    <property type="entry name" value="HisA"/>
    <property type="match status" value="1"/>
</dbReference>
<comment type="catalytic activity">
    <reaction evidence="1 12">
        <text>1-(5-phospho-beta-D-ribosyl)-5-[(5-phospho-beta-D-ribosylamino)methylideneamino]imidazole-4-carboxamide = 5-[(5-phospho-1-deoxy-D-ribulos-1-ylimino)methylamino]-1-(5-phospho-beta-D-ribosyl)imidazole-4-carboxamide</text>
        <dbReference type="Rhea" id="RHEA:15469"/>
        <dbReference type="ChEBI" id="CHEBI:58435"/>
        <dbReference type="ChEBI" id="CHEBI:58525"/>
        <dbReference type="EC" id="5.3.1.16"/>
    </reaction>
</comment>
<dbReference type="NCBIfam" id="NF010112">
    <property type="entry name" value="PRK13585.1"/>
    <property type="match status" value="1"/>
</dbReference>
<keyword evidence="7 12" id="KW-0963">Cytoplasm</keyword>
<keyword evidence="16" id="KW-1185">Reference proteome</keyword>
<evidence type="ECO:0000256" key="13">
    <source>
        <dbReference type="RuleBase" id="RU003657"/>
    </source>
</evidence>
<evidence type="ECO:0000256" key="6">
    <source>
        <dbReference type="ARBA" id="ARBA00018464"/>
    </source>
</evidence>
<reference evidence="16" key="1">
    <citation type="submission" date="2015-03" db="EMBL/GenBank/DDBJ databases">
        <authorList>
            <person name="Urmite Genomes"/>
        </authorList>
    </citation>
    <scope>NUCLEOTIDE SEQUENCE [LARGE SCALE GENOMIC DNA]</scope>
    <source>
        <strain evidence="16">Arc-Hr</strain>
    </source>
</reference>
<organism evidence="15 16">
    <name type="scientific">Haloferax massiliensis</name>
    <dbReference type="NCBI Taxonomy" id="1476858"/>
    <lineage>
        <taxon>Archaea</taxon>
        <taxon>Methanobacteriati</taxon>
        <taxon>Methanobacteriota</taxon>
        <taxon>Stenosarchaea group</taxon>
        <taxon>Halobacteria</taxon>
        <taxon>Halobacteriales</taxon>
        <taxon>Haloferacaceae</taxon>
        <taxon>Haloferax</taxon>
    </lineage>
</organism>
<evidence type="ECO:0000256" key="3">
    <source>
        <dbReference type="ARBA" id="ARBA00005133"/>
    </source>
</evidence>
<evidence type="ECO:0000256" key="11">
    <source>
        <dbReference type="ARBA" id="ARBA00030547"/>
    </source>
</evidence>
<dbReference type="InterPro" id="IPR023016">
    <property type="entry name" value="HisA/PriA"/>
</dbReference>
<comment type="similarity">
    <text evidence="4 12 13">Belongs to the HisA/HisF family.</text>
</comment>
<dbReference type="UniPathway" id="UPA00031">
    <property type="reaction ID" value="UER00009"/>
</dbReference>
<evidence type="ECO:0000256" key="1">
    <source>
        <dbReference type="ARBA" id="ARBA00000901"/>
    </source>
</evidence>
<name>A0A0D6JMK9_9EURY</name>
<dbReference type="AlphaFoldDB" id="A0A0D6JMK9"/>
<dbReference type="InterPro" id="IPR011060">
    <property type="entry name" value="RibuloseP-bd_barrel"/>
</dbReference>
<evidence type="ECO:0000256" key="4">
    <source>
        <dbReference type="ARBA" id="ARBA00009667"/>
    </source>
</evidence>
<comment type="pathway">
    <text evidence="3 12">Amino-acid biosynthesis; L-histidine biosynthesis; L-histidine from 5-phospho-alpha-D-ribose 1-diphosphate: step 4/9.</text>
</comment>
<dbReference type="InterPro" id="IPR013785">
    <property type="entry name" value="Aldolase_TIM"/>
</dbReference>